<reference evidence="1 2" key="1">
    <citation type="submission" date="2014-10" db="EMBL/GenBank/DDBJ databases">
        <title>Draft genome of the hookworm Ancylostoma caninum.</title>
        <authorList>
            <person name="Mitreva M."/>
        </authorList>
    </citation>
    <scope>NUCLEOTIDE SEQUENCE [LARGE SCALE GENOMIC DNA]</scope>
    <source>
        <strain evidence="1 2">Baltimore</strain>
    </source>
</reference>
<sequence>LGWRFLDFVARAFRSSSCSASIYATTLEDIPFDAVRQVLDSGCGDGVDSWAVTVPQDRVEITGNIGRHLATHFESTSG</sequence>
<dbReference type="AlphaFoldDB" id="A0A368FUV7"/>
<dbReference type="Proteomes" id="UP000252519">
    <property type="component" value="Unassembled WGS sequence"/>
</dbReference>
<protein>
    <submittedName>
        <fullName evidence="1">Uncharacterized protein</fullName>
    </submittedName>
</protein>
<feature type="non-terminal residue" evidence="1">
    <location>
        <position position="1"/>
    </location>
</feature>
<evidence type="ECO:0000313" key="2">
    <source>
        <dbReference type="Proteomes" id="UP000252519"/>
    </source>
</evidence>
<accession>A0A368FUV7</accession>
<proteinExistence type="predicted"/>
<name>A0A368FUV7_ANCCA</name>
<gene>
    <name evidence="1" type="ORF">ANCCAN_18157</name>
</gene>
<dbReference type="EMBL" id="JOJR01000604">
    <property type="protein sequence ID" value="RCN35976.1"/>
    <property type="molecule type" value="Genomic_DNA"/>
</dbReference>
<organism evidence="1 2">
    <name type="scientific">Ancylostoma caninum</name>
    <name type="common">Dog hookworm</name>
    <dbReference type="NCBI Taxonomy" id="29170"/>
    <lineage>
        <taxon>Eukaryota</taxon>
        <taxon>Metazoa</taxon>
        <taxon>Ecdysozoa</taxon>
        <taxon>Nematoda</taxon>
        <taxon>Chromadorea</taxon>
        <taxon>Rhabditida</taxon>
        <taxon>Rhabditina</taxon>
        <taxon>Rhabditomorpha</taxon>
        <taxon>Strongyloidea</taxon>
        <taxon>Ancylostomatidae</taxon>
        <taxon>Ancylostomatinae</taxon>
        <taxon>Ancylostoma</taxon>
    </lineage>
</organism>
<evidence type="ECO:0000313" key="1">
    <source>
        <dbReference type="EMBL" id="RCN35976.1"/>
    </source>
</evidence>
<keyword evidence="2" id="KW-1185">Reference proteome</keyword>
<comment type="caution">
    <text evidence="1">The sequence shown here is derived from an EMBL/GenBank/DDBJ whole genome shotgun (WGS) entry which is preliminary data.</text>
</comment>